<evidence type="ECO:0000313" key="2">
    <source>
        <dbReference type="RefSeq" id="XP_042609801.1"/>
    </source>
</evidence>
<gene>
    <name evidence="2" type="primary">LOC122142799</name>
</gene>
<dbReference type="AlphaFoldDB" id="A0A9R0AVC1"/>
<accession>A0A9R0AVC1</accession>
<proteinExistence type="predicted"/>
<evidence type="ECO:0000256" key="1">
    <source>
        <dbReference type="SAM" id="MobiDB-lite"/>
    </source>
</evidence>
<sequence length="77" mass="8876">MDADERVSARRKEPQPVSDDAQRKFANAKAISSDMFFGKQDNAEYEVLERGWRISRAVQRSAQPICSTSRRRQQVCD</sequence>
<feature type="region of interest" description="Disordered" evidence="1">
    <location>
        <begin position="1"/>
        <end position="23"/>
    </location>
</feature>
<organism evidence="2">
    <name type="scientific">Cyprinus carpio</name>
    <name type="common">Common carp</name>
    <dbReference type="NCBI Taxonomy" id="7962"/>
    <lineage>
        <taxon>Eukaryota</taxon>
        <taxon>Metazoa</taxon>
        <taxon>Chordata</taxon>
        <taxon>Craniata</taxon>
        <taxon>Vertebrata</taxon>
        <taxon>Euteleostomi</taxon>
        <taxon>Actinopterygii</taxon>
        <taxon>Neopterygii</taxon>
        <taxon>Teleostei</taxon>
        <taxon>Ostariophysi</taxon>
        <taxon>Cypriniformes</taxon>
        <taxon>Cyprinidae</taxon>
        <taxon>Cyprininae</taxon>
        <taxon>Cyprinus</taxon>
    </lineage>
</organism>
<name>A0A9R0AVC1_CYPCA</name>
<reference evidence="2" key="1">
    <citation type="submission" date="2025-08" db="UniProtKB">
        <authorList>
            <consortium name="RefSeq"/>
        </authorList>
    </citation>
    <scope>IDENTIFICATION</scope>
    <source>
        <tissue evidence="2">Muscle</tissue>
    </source>
</reference>
<dbReference type="OrthoDB" id="983479at2759"/>
<dbReference type="GeneID" id="122142799"/>
<dbReference type="RefSeq" id="XP_042609801.1">
    <property type="nucleotide sequence ID" value="XM_042753867.1"/>
</dbReference>
<dbReference type="KEGG" id="ccar:122142799"/>
<protein>
    <submittedName>
        <fullName evidence="2">ADP-ribosylation factor GTPase-activating protein 3-like</fullName>
    </submittedName>
</protein>
<feature type="compositionally biased region" description="Basic and acidic residues" evidence="1">
    <location>
        <begin position="1"/>
        <end position="14"/>
    </location>
</feature>
<dbReference type="Proteomes" id="UP001155660">
    <property type="component" value="Unplaced"/>
</dbReference>